<dbReference type="SMART" id="SM00195">
    <property type="entry name" value="DSPc"/>
    <property type="match status" value="1"/>
</dbReference>
<comment type="similarity">
    <text evidence="1">Belongs to the protein-tyrosine phosphatase family. Non-receptor class dual specificity subfamily.</text>
</comment>
<dbReference type="InterPro" id="IPR029021">
    <property type="entry name" value="Prot-tyrosine_phosphatase-like"/>
</dbReference>
<organism evidence="6 7">
    <name type="scientific">Lepraria neglecta</name>
    <dbReference type="NCBI Taxonomy" id="209136"/>
    <lineage>
        <taxon>Eukaryota</taxon>
        <taxon>Fungi</taxon>
        <taxon>Dikarya</taxon>
        <taxon>Ascomycota</taxon>
        <taxon>Pezizomycotina</taxon>
        <taxon>Lecanoromycetes</taxon>
        <taxon>OSLEUM clade</taxon>
        <taxon>Lecanoromycetidae</taxon>
        <taxon>Lecanorales</taxon>
        <taxon>Lecanorineae</taxon>
        <taxon>Stereocaulaceae</taxon>
        <taxon>Lepraria</taxon>
    </lineage>
</organism>
<comment type="caution">
    <text evidence="6">The sequence shown here is derived from an EMBL/GenBank/DDBJ whole genome shotgun (WGS) entry which is preliminary data.</text>
</comment>
<keyword evidence="7" id="KW-1185">Reference proteome</keyword>
<dbReference type="EMBL" id="JASNWA010000007">
    <property type="protein sequence ID" value="KAK3172395.1"/>
    <property type="molecule type" value="Genomic_DNA"/>
</dbReference>
<evidence type="ECO:0000259" key="5">
    <source>
        <dbReference type="SMART" id="SM00195"/>
    </source>
</evidence>
<keyword evidence="4" id="KW-0904">Protein phosphatase</keyword>
<evidence type="ECO:0000313" key="6">
    <source>
        <dbReference type="EMBL" id="KAK3172395.1"/>
    </source>
</evidence>
<dbReference type="GO" id="GO:0004725">
    <property type="term" value="F:protein tyrosine phosphatase activity"/>
    <property type="evidence" value="ECO:0007669"/>
    <property type="project" value="UniProtKB-EC"/>
</dbReference>
<dbReference type="AlphaFoldDB" id="A0AAD9Z6P0"/>
<evidence type="ECO:0000256" key="3">
    <source>
        <dbReference type="ARBA" id="ARBA00022801"/>
    </source>
</evidence>
<dbReference type="PANTHER" id="PTHR45848">
    <property type="entry name" value="DUAL SPECIFICITY PROTEIN PHOSPHATASE 12 FAMILY MEMBER"/>
    <property type="match status" value="1"/>
</dbReference>
<evidence type="ECO:0000313" key="7">
    <source>
        <dbReference type="Proteomes" id="UP001276659"/>
    </source>
</evidence>
<evidence type="ECO:0000256" key="2">
    <source>
        <dbReference type="ARBA" id="ARBA00013064"/>
    </source>
</evidence>
<dbReference type="CDD" id="cd14498">
    <property type="entry name" value="DSP"/>
    <property type="match status" value="1"/>
</dbReference>
<dbReference type="GO" id="GO:0008138">
    <property type="term" value="F:protein tyrosine/serine/threonine phosphatase activity"/>
    <property type="evidence" value="ECO:0007669"/>
    <property type="project" value="TreeGrafter"/>
</dbReference>
<protein>
    <recommendedName>
        <fullName evidence="2">protein-tyrosine-phosphatase</fullName>
        <ecNumber evidence="2">3.1.3.48</ecNumber>
    </recommendedName>
</protein>
<dbReference type="SUPFAM" id="SSF52799">
    <property type="entry name" value="(Phosphotyrosine protein) phosphatases II"/>
    <property type="match status" value="1"/>
</dbReference>
<dbReference type="PANTHER" id="PTHR45848:SF4">
    <property type="entry name" value="DUAL SPECIFICITY PROTEIN PHOSPHATASE 12"/>
    <property type="match status" value="1"/>
</dbReference>
<feature type="domain" description="Tyrosine-protein phosphatase" evidence="5">
    <location>
        <begin position="2"/>
        <end position="140"/>
    </location>
</feature>
<gene>
    <name evidence="6" type="ORF">OEA41_005716</name>
</gene>
<accession>A0AAD9Z6P0</accession>
<evidence type="ECO:0000256" key="1">
    <source>
        <dbReference type="ARBA" id="ARBA00008601"/>
    </source>
</evidence>
<evidence type="ECO:0000256" key="4">
    <source>
        <dbReference type="ARBA" id="ARBA00022912"/>
    </source>
</evidence>
<dbReference type="Proteomes" id="UP001276659">
    <property type="component" value="Unassembled WGS sequence"/>
</dbReference>
<dbReference type="InterPro" id="IPR020422">
    <property type="entry name" value="TYR_PHOSPHATASE_DUAL_dom"/>
</dbReference>
<dbReference type="EC" id="3.1.3.48" evidence="2"/>
<proteinExistence type="inferred from homology"/>
<keyword evidence="3" id="KW-0378">Hydrolase</keyword>
<sequence>MGGDEILSRVWLGDKFDNESVLKRKISTIVQVSVPNLATPVCAAFQKSGIELVRFGKGDDEHSNLLPVFGEVCNFVDKRLKQKKSVLFWETGGGAASLVAYVMSVHRIGYPAALNVVREERPGFKISEGYAEQLKVWQRCGFNVYETVKGEPHHSKYKIDHVLVAITEPKKGVAQSKTEAQSRKSTFSAGVPQAVVFSKSSE</sequence>
<reference evidence="6" key="1">
    <citation type="submission" date="2022-11" db="EMBL/GenBank/DDBJ databases">
        <title>Chromosomal genome sequence assembly and mating type (MAT) locus characterization of the leprose asexual lichenized fungus Lepraria neglecta (Nyl.) Erichsen.</title>
        <authorList>
            <person name="Allen J.L."/>
            <person name="Pfeffer B."/>
        </authorList>
    </citation>
    <scope>NUCLEOTIDE SEQUENCE</scope>
    <source>
        <strain evidence="6">Allen 5258</strain>
    </source>
</reference>
<name>A0AAD9Z6P0_9LECA</name>
<dbReference type="Gene3D" id="3.90.190.10">
    <property type="entry name" value="Protein tyrosine phosphatase superfamily"/>
    <property type="match status" value="1"/>
</dbReference>